<dbReference type="InterPro" id="IPR006204">
    <property type="entry name" value="GHMP_kinase_N_dom"/>
</dbReference>
<keyword evidence="3 11" id="KW-0808">Transferase</keyword>
<feature type="domain" description="GHMP kinase N-terminal" evidence="13">
    <location>
        <begin position="88"/>
        <end position="176"/>
    </location>
</feature>
<evidence type="ECO:0000256" key="3">
    <source>
        <dbReference type="ARBA" id="ARBA00022679"/>
    </source>
</evidence>
<dbReference type="SUPFAM" id="SSF54211">
    <property type="entry name" value="Ribosomal protein S5 domain 2-like"/>
    <property type="match status" value="1"/>
</dbReference>
<feature type="active site" description="Proton acceptor" evidence="11">
    <location>
        <position position="168"/>
    </location>
</feature>
<feature type="binding site" evidence="11">
    <location>
        <position position="156"/>
    </location>
    <ligand>
        <name>Mg(2+)</name>
        <dbReference type="ChEBI" id="CHEBI:18420"/>
    </ligand>
</feature>
<keyword evidence="10 11" id="KW-0119">Carbohydrate metabolism</keyword>
<feature type="binding site" evidence="11">
    <location>
        <begin position="31"/>
        <end position="34"/>
    </location>
    <ligand>
        <name>substrate</name>
    </ligand>
</feature>
<keyword evidence="9 11" id="KW-0299">Galactose metabolism</keyword>
<keyword evidence="2 11" id="KW-0963">Cytoplasm</keyword>
<feature type="domain" description="GHMP kinase C-terminal" evidence="14">
    <location>
        <begin position="281"/>
        <end position="343"/>
    </location>
</feature>
<evidence type="ECO:0000256" key="11">
    <source>
        <dbReference type="HAMAP-Rule" id="MF_00246"/>
    </source>
</evidence>
<evidence type="ECO:0000259" key="13">
    <source>
        <dbReference type="Pfam" id="PF00288"/>
    </source>
</evidence>
<dbReference type="Pfam" id="PF00288">
    <property type="entry name" value="GHMP_kinases_N"/>
    <property type="match status" value="1"/>
</dbReference>
<comment type="pathway">
    <text evidence="11">Carbohydrate metabolism; galactose metabolism.</text>
</comment>
<dbReference type="PRINTS" id="PR00959">
    <property type="entry name" value="MEVGALKINASE"/>
</dbReference>
<dbReference type="PIRSF" id="PIRSF000530">
    <property type="entry name" value="Galactokinase"/>
    <property type="match status" value="1"/>
</dbReference>
<dbReference type="EC" id="2.7.1.6" evidence="11 12"/>
<feature type="binding site" evidence="11">
    <location>
        <position position="65"/>
    </location>
    <ligand>
        <name>ATP</name>
        <dbReference type="ChEBI" id="CHEBI:30616"/>
    </ligand>
</feature>
<evidence type="ECO:0000256" key="12">
    <source>
        <dbReference type="NCBIfam" id="TIGR00131"/>
    </source>
</evidence>
<dbReference type="InterPro" id="IPR019741">
    <property type="entry name" value="Galactokinase_CS"/>
</dbReference>
<dbReference type="InterPro" id="IPR020568">
    <property type="entry name" value="Ribosomal_Su5_D2-typ_SF"/>
</dbReference>
<dbReference type="FunFam" id="3.30.70.890:FF:000001">
    <property type="entry name" value="Galactokinase"/>
    <property type="match status" value="1"/>
</dbReference>
<feature type="domain" description="Galactokinase N-terminal" evidence="15">
    <location>
        <begin position="8"/>
        <end position="55"/>
    </location>
</feature>
<evidence type="ECO:0000256" key="9">
    <source>
        <dbReference type="ARBA" id="ARBA00023144"/>
    </source>
</evidence>
<evidence type="ECO:0000256" key="8">
    <source>
        <dbReference type="ARBA" id="ARBA00022842"/>
    </source>
</evidence>
<organism evidence="16 17">
    <name type="scientific">Nibribacter ruber</name>
    <dbReference type="NCBI Taxonomy" id="2698458"/>
    <lineage>
        <taxon>Bacteria</taxon>
        <taxon>Pseudomonadati</taxon>
        <taxon>Bacteroidota</taxon>
        <taxon>Cytophagia</taxon>
        <taxon>Cytophagales</taxon>
        <taxon>Hymenobacteraceae</taxon>
        <taxon>Nibribacter</taxon>
    </lineage>
</organism>
<dbReference type="GO" id="GO:0005524">
    <property type="term" value="F:ATP binding"/>
    <property type="evidence" value="ECO:0007669"/>
    <property type="project" value="UniProtKB-UniRule"/>
</dbReference>
<dbReference type="NCBIfam" id="TIGR00131">
    <property type="entry name" value="gal_kin"/>
    <property type="match status" value="1"/>
</dbReference>
<evidence type="ECO:0000256" key="7">
    <source>
        <dbReference type="ARBA" id="ARBA00022840"/>
    </source>
</evidence>
<comment type="catalytic activity">
    <reaction evidence="11">
        <text>alpha-D-galactose + ATP = alpha-D-galactose 1-phosphate + ADP + H(+)</text>
        <dbReference type="Rhea" id="RHEA:13553"/>
        <dbReference type="ChEBI" id="CHEBI:15378"/>
        <dbReference type="ChEBI" id="CHEBI:28061"/>
        <dbReference type="ChEBI" id="CHEBI:30616"/>
        <dbReference type="ChEBI" id="CHEBI:58336"/>
        <dbReference type="ChEBI" id="CHEBI:456216"/>
        <dbReference type="EC" id="2.7.1.6"/>
    </reaction>
</comment>
<feature type="binding site" evidence="11">
    <location>
        <position position="218"/>
    </location>
    <ligand>
        <name>substrate</name>
    </ligand>
</feature>
<comment type="subcellular location">
    <subcellularLocation>
        <location evidence="11">Cytoplasm</location>
    </subcellularLocation>
</comment>
<dbReference type="EMBL" id="CP047897">
    <property type="protein sequence ID" value="QHL88535.1"/>
    <property type="molecule type" value="Genomic_DNA"/>
</dbReference>
<evidence type="ECO:0000256" key="10">
    <source>
        <dbReference type="ARBA" id="ARBA00023277"/>
    </source>
</evidence>
<dbReference type="GO" id="GO:0004335">
    <property type="term" value="F:galactokinase activity"/>
    <property type="evidence" value="ECO:0007669"/>
    <property type="project" value="UniProtKB-UniRule"/>
</dbReference>
<dbReference type="GO" id="GO:0000287">
    <property type="term" value="F:magnesium ion binding"/>
    <property type="evidence" value="ECO:0007669"/>
    <property type="project" value="UniProtKB-UniRule"/>
</dbReference>
<dbReference type="GO" id="GO:0006012">
    <property type="term" value="P:galactose metabolic process"/>
    <property type="evidence" value="ECO:0007669"/>
    <property type="project" value="UniProtKB-UniRule"/>
</dbReference>
<dbReference type="SUPFAM" id="SSF55060">
    <property type="entry name" value="GHMP Kinase, C-terminal domain"/>
    <property type="match status" value="1"/>
</dbReference>
<accession>A0A6P1P2C3</accession>
<keyword evidence="8 11" id="KW-0460">Magnesium</keyword>
<dbReference type="KEGG" id="nib:GU926_14265"/>
<dbReference type="UniPathway" id="UPA00214"/>
<feature type="binding site" evidence="11">
    <location>
        <position position="124"/>
    </location>
    <ligand>
        <name>Mg(2+)</name>
        <dbReference type="ChEBI" id="CHEBI:18420"/>
    </ligand>
</feature>
<comment type="function">
    <text evidence="11">Catalyzes the transfer of the gamma-phosphate of ATP to D-galactose to form alpha-D-galactose-1-phosphate (Gal-1-P).</text>
</comment>
<evidence type="ECO:0000313" key="17">
    <source>
        <dbReference type="Proteomes" id="UP000464214"/>
    </source>
</evidence>
<evidence type="ECO:0000256" key="6">
    <source>
        <dbReference type="ARBA" id="ARBA00022777"/>
    </source>
</evidence>
<dbReference type="GO" id="GO:0005829">
    <property type="term" value="C:cytosol"/>
    <property type="evidence" value="ECO:0007669"/>
    <property type="project" value="TreeGrafter"/>
</dbReference>
<name>A0A6P1P2C3_9BACT</name>
<keyword evidence="4 11" id="KW-0479">Metal-binding</keyword>
<dbReference type="HAMAP" id="MF_00246">
    <property type="entry name" value="Galactokinase"/>
    <property type="match status" value="1"/>
</dbReference>
<feature type="site" description="Transition state stabilizer" evidence="11">
    <location>
        <position position="25"/>
    </location>
</feature>
<dbReference type="InterPro" id="IPR036554">
    <property type="entry name" value="GHMP_kinase_C_sf"/>
</dbReference>
<evidence type="ECO:0000256" key="2">
    <source>
        <dbReference type="ARBA" id="ARBA00022490"/>
    </source>
</evidence>
<keyword evidence="17" id="KW-1185">Reference proteome</keyword>
<dbReference type="AlphaFoldDB" id="A0A6P1P2C3"/>
<evidence type="ECO:0000313" key="16">
    <source>
        <dbReference type="EMBL" id="QHL88535.1"/>
    </source>
</evidence>
<dbReference type="InterPro" id="IPR006203">
    <property type="entry name" value="GHMP_knse_ATP-bd_CS"/>
</dbReference>
<dbReference type="PROSITE" id="PS00627">
    <property type="entry name" value="GHMP_KINASES_ATP"/>
    <property type="match status" value="1"/>
</dbReference>
<dbReference type="Gene3D" id="3.30.230.10">
    <property type="match status" value="1"/>
</dbReference>
<comment type="similarity">
    <text evidence="1 11">Belongs to the GHMP kinase family. GalK subfamily.</text>
</comment>
<dbReference type="PANTHER" id="PTHR10457:SF7">
    <property type="entry name" value="GALACTOKINASE-RELATED"/>
    <property type="match status" value="1"/>
</dbReference>
<dbReference type="PROSITE" id="PS00106">
    <property type="entry name" value="GALACTOKINASE"/>
    <property type="match status" value="1"/>
</dbReference>
<gene>
    <name evidence="11" type="primary">galK</name>
    <name evidence="16" type="ORF">GU926_14265</name>
</gene>
<dbReference type="InterPro" id="IPR013750">
    <property type="entry name" value="GHMP_kinase_C_dom"/>
</dbReference>
<evidence type="ECO:0000256" key="1">
    <source>
        <dbReference type="ARBA" id="ARBA00006566"/>
    </source>
</evidence>
<dbReference type="Proteomes" id="UP000464214">
    <property type="component" value="Chromosome"/>
</dbReference>
<proteinExistence type="inferred from homology"/>
<keyword evidence="6 11" id="KW-0418">Kinase</keyword>
<sequence>MVQDIVSKYKELYRLDPVVVRSPGRVNLIGEHTDYNNGFVLPAAINKEIYFALAPNGTNLFNVYSYDLEETASFDLDKIEKSDIRWANYLLGVIAQLQRAGHTIKGFNLVFGGDIPIGAGLSSSAAVECGLAYGLNYLYALNIDKLDLVKMAQKAEHEFAGVMCGIMDQFTSMFGKYDRVVKLDCRSLDYHYYDLDMHDYRIVLLDTQVKHSLASSEYNTRRQECETGVAILNKHYPEVNSLRDATLEMLAQHQSEFDPVVYKRSKYVVEENLRVEGACQDLERKDMAAFGEKMFASHQGLQHDYEVSCPELDFLADLAKKNEAVLGARMMGGGFGGCTINLVKLDQVGPYIQTMEDAYEQQFGIKMKAYIAEIVNGSSLVSSPVS</sequence>
<feature type="binding site" evidence="11">
    <location>
        <begin position="118"/>
        <end position="124"/>
    </location>
    <ligand>
        <name>ATP</name>
        <dbReference type="ChEBI" id="CHEBI:30616"/>
    </ligand>
</feature>
<dbReference type="Pfam" id="PF10509">
    <property type="entry name" value="GalKase_gal_bdg"/>
    <property type="match status" value="1"/>
</dbReference>
<dbReference type="InterPro" id="IPR006206">
    <property type="entry name" value="Mevalonate/galactokinase"/>
</dbReference>
<protein>
    <recommendedName>
        <fullName evidence="11 12">Galactokinase</fullName>
        <ecNumber evidence="11 12">2.7.1.6</ecNumber>
    </recommendedName>
    <alternativeName>
        <fullName evidence="11">Galactose kinase</fullName>
    </alternativeName>
</protein>
<dbReference type="InterPro" id="IPR014721">
    <property type="entry name" value="Ribsml_uS5_D2-typ_fold_subgr"/>
</dbReference>
<reference evidence="16 17" key="1">
    <citation type="submission" date="2020-01" db="EMBL/GenBank/DDBJ databases">
        <authorList>
            <person name="Kim M."/>
        </authorList>
    </citation>
    <scope>NUCLEOTIDE SEQUENCE [LARGE SCALE GENOMIC DNA]</scope>
    <source>
        <strain evidence="16 17">BT10</strain>
    </source>
</reference>
<evidence type="ECO:0000256" key="5">
    <source>
        <dbReference type="ARBA" id="ARBA00022741"/>
    </source>
</evidence>
<evidence type="ECO:0000259" key="15">
    <source>
        <dbReference type="Pfam" id="PF10509"/>
    </source>
</evidence>
<evidence type="ECO:0000259" key="14">
    <source>
        <dbReference type="Pfam" id="PF08544"/>
    </source>
</evidence>
<dbReference type="InterPro" id="IPR022963">
    <property type="entry name" value="Galactokinase_bac"/>
</dbReference>
<keyword evidence="7 11" id="KW-0067">ATP-binding</keyword>
<evidence type="ECO:0000256" key="4">
    <source>
        <dbReference type="ARBA" id="ARBA00022723"/>
    </source>
</evidence>
<dbReference type="Pfam" id="PF08544">
    <property type="entry name" value="GHMP_kinases_C"/>
    <property type="match status" value="1"/>
</dbReference>
<dbReference type="Gene3D" id="3.30.70.890">
    <property type="entry name" value="GHMP kinase, C-terminal domain"/>
    <property type="match status" value="1"/>
</dbReference>
<dbReference type="InterPro" id="IPR000705">
    <property type="entry name" value="Galactokinase"/>
</dbReference>
<dbReference type="PANTHER" id="PTHR10457">
    <property type="entry name" value="MEVALONATE KINASE/GALACTOKINASE"/>
    <property type="match status" value="1"/>
</dbReference>
<dbReference type="InterPro" id="IPR019539">
    <property type="entry name" value="GalKase_N"/>
</dbReference>
<keyword evidence="5 11" id="KW-0547">Nucleotide-binding</keyword>
<dbReference type="FunFam" id="3.30.230.10:FF:000017">
    <property type="entry name" value="Galactokinase"/>
    <property type="match status" value="1"/>
</dbReference>
<dbReference type="PRINTS" id="PR00473">
    <property type="entry name" value="GALCTOKINASE"/>
</dbReference>
<dbReference type="NCBIfam" id="NF003705">
    <property type="entry name" value="PRK05322.1"/>
    <property type="match status" value="1"/>
</dbReference>
<dbReference type="RefSeq" id="WP_160693047.1">
    <property type="nucleotide sequence ID" value="NZ_CP047897.1"/>
</dbReference>